<accession>A0A1X7JIT6</accession>
<keyword evidence="3" id="KW-1185">Reference proteome</keyword>
<dbReference type="RefSeq" id="WP_085516579.1">
    <property type="nucleotide sequence ID" value="NZ_FXAW01000003.1"/>
</dbReference>
<reference evidence="3" key="1">
    <citation type="submission" date="2017-04" db="EMBL/GenBank/DDBJ databases">
        <authorList>
            <person name="Varghese N."/>
            <person name="Submissions S."/>
        </authorList>
    </citation>
    <scope>NUCLEOTIDE SEQUENCE [LARGE SCALE GENOMIC DNA]</scope>
    <source>
        <strain evidence="3">DSM 4125</strain>
    </source>
</reference>
<evidence type="ECO:0000313" key="2">
    <source>
        <dbReference type="EMBL" id="SMG27689.1"/>
    </source>
</evidence>
<dbReference type="CDD" id="cd02969">
    <property type="entry name" value="PRX_like1"/>
    <property type="match status" value="1"/>
</dbReference>
<dbReference type="SUPFAM" id="SSF52833">
    <property type="entry name" value="Thioredoxin-like"/>
    <property type="match status" value="1"/>
</dbReference>
<dbReference type="STRING" id="1028.SAMN05661096_01645"/>
<dbReference type="EMBL" id="FXAW01000003">
    <property type="protein sequence ID" value="SMG27689.1"/>
    <property type="molecule type" value="Genomic_DNA"/>
</dbReference>
<evidence type="ECO:0000259" key="1">
    <source>
        <dbReference type="PROSITE" id="PS51352"/>
    </source>
</evidence>
<feature type="domain" description="Thioredoxin" evidence="1">
    <location>
        <begin position="24"/>
        <end position="178"/>
    </location>
</feature>
<dbReference type="InterPro" id="IPR000866">
    <property type="entry name" value="AhpC/TSA"/>
</dbReference>
<dbReference type="GO" id="GO:0016491">
    <property type="term" value="F:oxidoreductase activity"/>
    <property type="evidence" value="ECO:0007669"/>
    <property type="project" value="InterPro"/>
</dbReference>
<dbReference type="Pfam" id="PF00578">
    <property type="entry name" value="AhpC-TSA"/>
    <property type="match status" value="1"/>
</dbReference>
<dbReference type="PANTHER" id="PTHR43640:SF1">
    <property type="entry name" value="THIOREDOXIN-DEPENDENT PEROXIREDOXIN"/>
    <property type="match status" value="1"/>
</dbReference>
<dbReference type="AlphaFoldDB" id="A0A1X7JIT6"/>
<dbReference type="Gene3D" id="3.40.30.10">
    <property type="entry name" value="Glutaredoxin"/>
    <property type="match status" value="1"/>
</dbReference>
<dbReference type="PANTHER" id="PTHR43640">
    <property type="entry name" value="OS07G0260300 PROTEIN"/>
    <property type="match status" value="1"/>
</dbReference>
<evidence type="ECO:0000313" key="3">
    <source>
        <dbReference type="Proteomes" id="UP000193804"/>
    </source>
</evidence>
<dbReference type="OrthoDB" id="9809746at2"/>
<organism evidence="2 3">
    <name type="scientific">Marivirga sericea</name>
    <dbReference type="NCBI Taxonomy" id="1028"/>
    <lineage>
        <taxon>Bacteria</taxon>
        <taxon>Pseudomonadati</taxon>
        <taxon>Bacteroidota</taxon>
        <taxon>Cytophagia</taxon>
        <taxon>Cytophagales</taxon>
        <taxon>Marivirgaceae</taxon>
        <taxon>Marivirga</taxon>
    </lineage>
</organism>
<dbReference type="PROSITE" id="PS51352">
    <property type="entry name" value="THIOREDOXIN_2"/>
    <property type="match status" value="1"/>
</dbReference>
<protein>
    <submittedName>
        <fullName evidence="2">Peroxiredoxin</fullName>
    </submittedName>
</protein>
<dbReference type="InterPro" id="IPR036249">
    <property type="entry name" value="Thioredoxin-like_sf"/>
</dbReference>
<dbReference type="Proteomes" id="UP000193804">
    <property type="component" value="Unassembled WGS sequence"/>
</dbReference>
<proteinExistence type="predicted"/>
<gene>
    <name evidence="2" type="ORF">SAMN05661096_01645</name>
</gene>
<dbReference type="InterPro" id="IPR013766">
    <property type="entry name" value="Thioredoxin_domain"/>
</dbReference>
<name>A0A1X7JIT6_9BACT</name>
<dbReference type="GO" id="GO:0016209">
    <property type="term" value="F:antioxidant activity"/>
    <property type="evidence" value="ECO:0007669"/>
    <property type="project" value="InterPro"/>
</dbReference>
<sequence length="198" mass="21967">MKKLIGLSLVLIAILAFSFKKGGYEVGDIAMDFSLKNIDGEKVSLDSYEDAKGFMIIFTCNSCPYSVAYEDRIIALHEKYAAKGVPVIAINPNDDVKSPEDSFAKMIERAEEKGFPFPFVYDETQEITKAYGATNTPHVYVLNAERKVKYIGAIDNNTKSAENADKKYVEDAVDAVLNEKEVPEKKTKAIGCTIKWAS</sequence>
<dbReference type="InterPro" id="IPR047262">
    <property type="entry name" value="PRX-like1"/>
</dbReference>